<sequence>MFIKTEPIPMTGSARNSLIAVSVLWVVFATTVGFRFLGRICGIGPGLDDVLSAVALILAGSTIGMNAVLFTIGMSGSTTRTNAAVVIRLKVSDGILTLHLQYFQSITFAFMLIYIWCPAALKIGQLALYFAVLACFGLGGACVNISLARFIQIYAIDLIGNLTGTSLTTFMLCTVELMLAGLCTNIPMLQPFYIRLRVKYKSSSMSNSGGQGSHKASGSRQLGAVQVRPANYMAWIEW</sequence>
<reference evidence="1" key="1">
    <citation type="journal article" date="2020" name="Stud. Mycol.">
        <title>101 Dothideomycetes genomes: a test case for predicting lifestyles and emergence of pathogens.</title>
        <authorList>
            <person name="Haridas S."/>
            <person name="Albert R."/>
            <person name="Binder M."/>
            <person name="Bloem J."/>
            <person name="Labutti K."/>
            <person name="Salamov A."/>
            <person name="Andreopoulos B."/>
            <person name="Baker S."/>
            <person name="Barry K."/>
            <person name="Bills G."/>
            <person name="Bluhm B."/>
            <person name="Cannon C."/>
            <person name="Castanera R."/>
            <person name="Culley D."/>
            <person name="Daum C."/>
            <person name="Ezra D."/>
            <person name="Gonzalez J."/>
            <person name="Henrissat B."/>
            <person name="Kuo A."/>
            <person name="Liang C."/>
            <person name="Lipzen A."/>
            <person name="Lutzoni F."/>
            <person name="Magnuson J."/>
            <person name="Mondo S."/>
            <person name="Nolan M."/>
            <person name="Ohm R."/>
            <person name="Pangilinan J."/>
            <person name="Park H.-J."/>
            <person name="Ramirez L."/>
            <person name="Alfaro M."/>
            <person name="Sun H."/>
            <person name="Tritt A."/>
            <person name="Yoshinaga Y."/>
            <person name="Zwiers L.-H."/>
            <person name="Turgeon B."/>
            <person name="Goodwin S."/>
            <person name="Spatafora J."/>
            <person name="Crous P."/>
            <person name="Grigoriev I."/>
        </authorList>
    </citation>
    <scope>NUCLEOTIDE SEQUENCE</scope>
    <source>
        <strain evidence="1">CBS 525.71</strain>
    </source>
</reference>
<dbReference type="Proteomes" id="UP000799754">
    <property type="component" value="Unassembled WGS sequence"/>
</dbReference>
<keyword evidence="2" id="KW-1185">Reference proteome</keyword>
<organism evidence="1 2">
    <name type="scientific">Macroventuria anomochaeta</name>
    <dbReference type="NCBI Taxonomy" id="301207"/>
    <lineage>
        <taxon>Eukaryota</taxon>
        <taxon>Fungi</taxon>
        <taxon>Dikarya</taxon>
        <taxon>Ascomycota</taxon>
        <taxon>Pezizomycotina</taxon>
        <taxon>Dothideomycetes</taxon>
        <taxon>Pleosporomycetidae</taxon>
        <taxon>Pleosporales</taxon>
        <taxon>Pleosporineae</taxon>
        <taxon>Didymellaceae</taxon>
        <taxon>Macroventuria</taxon>
    </lineage>
</organism>
<evidence type="ECO:0000313" key="1">
    <source>
        <dbReference type="EMBL" id="KAF2626247.1"/>
    </source>
</evidence>
<accession>A0ACB6RYB7</accession>
<proteinExistence type="predicted"/>
<name>A0ACB6RYB7_9PLEO</name>
<comment type="caution">
    <text evidence="1">The sequence shown here is derived from an EMBL/GenBank/DDBJ whole genome shotgun (WGS) entry which is preliminary data.</text>
</comment>
<dbReference type="EMBL" id="MU006722">
    <property type="protein sequence ID" value="KAF2626247.1"/>
    <property type="molecule type" value="Genomic_DNA"/>
</dbReference>
<protein>
    <submittedName>
        <fullName evidence="1">Uncharacterized protein</fullName>
    </submittedName>
</protein>
<evidence type="ECO:0000313" key="2">
    <source>
        <dbReference type="Proteomes" id="UP000799754"/>
    </source>
</evidence>
<gene>
    <name evidence="1" type="ORF">BU25DRAFT_472527</name>
</gene>